<sequence>MARKGGFLKGIVASAATYAVKTAVDIAVNPENMQKVAQLVSEQQVGSKLKQAAANMHLPAALSPSARVTKQLDTIEETLEQYADQFPVNAPVERWKSTLQSLRLMDTMNRSTTGSEHKNRLEKLQTQTEALFNEIFQSLDSGDAQIED</sequence>
<dbReference type="RefSeq" id="WP_033522931.1">
    <property type="nucleotide sequence ID" value="NZ_JGZC01000005.1"/>
</dbReference>
<proteinExistence type="predicted"/>
<dbReference type="Proteomes" id="UP000029060">
    <property type="component" value="Unassembled WGS sequence"/>
</dbReference>
<dbReference type="OrthoDB" id="3236668at2"/>
<comment type="caution">
    <text evidence="1">The sequence shown here is derived from an EMBL/GenBank/DDBJ whole genome shotgun (WGS) entry which is preliminary data.</text>
</comment>
<gene>
    <name evidence="1" type="ORF">BMERY_0223</name>
</gene>
<accession>A0A087BIE4</accession>
<name>A0A087BIE4_9BIFI</name>
<dbReference type="EMBL" id="JGZC01000005">
    <property type="protein sequence ID" value="KFI70794.1"/>
    <property type="molecule type" value="Genomic_DNA"/>
</dbReference>
<keyword evidence="2" id="KW-1185">Reference proteome</keyword>
<protein>
    <submittedName>
        <fullName evidence="1">Uncharacterized protein</fullName>
    </submittedName>
</protein>
<evidence type="ECO:0000313" key="1">
    <source>
        <dbReference type="EMBL" id="KFI70794.1"/>
    </source>
</evidence>
<dbReference type="AlphaFoldDB" id="A0A087BIE4"/>
<organism evidence="1 2">
    <name type="scientific">Bifidobacterium merycicum</name>
    <dbReference type="NCBI Taxonomy" id="78345"/>
    <lineage>
        <taxon>Bacteria</taxon>
        <taxon>Bacillati</taxon>
        <taxon>Actinomycetota</taxon>
        <taxon>Actinomycetes</taxon>
        <taxon>Bifidobacteriales</taxon>
        <taxon>Bifidobacteriaceae</taxon>
        <taxon>Bifidobacterium</taxon>
    </lineage>
</organism>
<reference evidence="1 2" key="1">
    <citation type="submission" date="2014-03" db="EMBL/GenBank/DDBJ databases">
        <title>Genomics of Bifidobacteria.</title>
        <authorList>
            <person name="Ventura M."/>
            <person name="Milani C."/>
            <person name="Lugli G.A."/>
        </authorList>
    </citation>
    <scope>NUCLEOTIDE SEQUENCE [LARGE SCALE GENOMIC DNA]</scope>
    <source>
        <strain evidence="1 2">LMG 11341</strain>
    </source>
</reference>
<evidence type="ECO:0000313" key="2">
    <source>
        <dbReference type="Proteomes" id="UP000029060"/>
    </source>
</evidence>
<dbReference type="eggNOG" id="ENOG5031EYD">
    <property type="taxonomic scope" value="Bacteria"/>
</dbReference>